<keyword evidence="16" id="KW-0808">Transferase</keyword>
<gene>
    <name evidence="16" type="ORF">F0L46_23285</name>
</gene>
<evidence type="ECO:0000256" key="3">
    <source>
        <dbReference type="ARBA" id="ARBA00004824"/>
    </source>
</evidence>
<accession>A0A5B2V6W4</accession>
<dbReference type="InterPro" id="IPR043132">
    <property type="entry name" value="BCAT-like_C"/>
</dbReference>
<dbReference type="AlphaFoldDB" id="A0A5B2V6W4"/>
<dbReference type="OrthoDB" id="21319at2"/>
<dbReference type="Gene3D" id="3.20.10.10">
    <property type="entry name" value="D-amino Acid Aminotransferase, subunit A, domain 2"/>
    <property type="match status" value="1"/>
</dbReference>
<organism evidence="16 17">
    <name type="scientific">Salinarimonas soli</name>
    <dbReference type="NCBI Taxonomy" id="1638099"/>
    <lineage>
        <taxon>Bacteria</taxon>
        <taxon>Pseudomonadati</taxon>
        <taxon>Pseudomonadota</taxon>
        <taxon>Alphaproteobacteria</taxon>
        <taxon>Hyphomicrobiales</taxon>
        <taxon>Salinarimonadaceae</taxon>
        <taxon>Salinarimonas</taxon>
    </lineage>
</organism>
<dbReference type="GO" id="GO:0052656">
    <property type="term" value="F:L-isoleucine-2-oxoglutarate transaminase activity"/>
    <property type="evidence" value="ECO:0007669"/>
    <property type="project" value="RHEA"/>
</dbReference>
<dbReference type="GO" id="GO:0052654">
    <property type="term" value="F:L-leucine-2-oxoglutarate transaminase activity"/>
    <property type="evidence" value="ECO:0007669"/>
    <property type="project" value="RHEA"/>
</dbReference>
<comment type="catalytic activity">
    <reaction evidence="11">
        <text>L-valine + 2-oxoglutarate = 3-methyl-2-oxobutanoate + L-glutamate</text>
        <dbReference type="Rhea" id="RHEA:24813"/>
        <dbReference type="ChEBI" id="CHEBI:11851"/>
        <dbReference type="ChEBI" id="CHEBI:16810"/>
        <dbReference type="ChEBI" id="CHEBI:29985"/>
        <dbReference type="ChEBI" id="CHEBI:57762"/>
        <dbReference type="EC" id="2.6.1.42"/>
    </reaction>
</comment>
<dbReference type="InterPro" id="IPR001544">
    <property type="entry name" value="Aminotrans_IV"/>
</dbReference>
<comment type="similarity">
    <text evidence="6 14">Belongs to the class-IV pyridoxal-phosphate-dependent aminotransferase family.</text>
</comment>
<evidence type="ECO:0000313" key="16">
    <source>
        <dbReference type="EMBL" id="KAA2234691.1"/>
    </source>
</evidence>
<evidence type="ECO:0000256" key="5">
    <source>
        <dbReference type="ARBA" id="ARBA00005072"/>
    </source>
</evidence>
<comment type="cofactor">
    <cofactor evidence="1 15">
        <name>pyridoxal 5'-phosphate</name>
        <dbReference type="ChEBI" id="CHEBI:597326"/>
    </cofactor>
</comment>
<keyword evidence="10" id="KW-0100">Branched-chain amino acid biosynthesis</keyword>
<reference evidence="16 17" key="1">
    <citation type="submission" date="2019-09" db="EMBL/GenBank/DDBJ databases">
        <title>Salinarimonas rosea gen. nov., sp. nov., a new member of the a-2 subgroup of the Proteobacteria.</title>
        <authorList>
            <person name="Liu J."/>
        </authorList>
    </citation>
    <scope>NUCLEOTIDE SEQUENCE [LARGE SCALE GENOMIC DNA]</scope>
    <source>
        <strain evidence="16 17">BN140002</strain>
    </source>
</reference>
<keyword evidence="16" id="KW-0032">Aminotransferase</keyword>
<keyword evidence="17" id="KW-1185">Reference proteome</keyword>
<comment type="catalytic activity">
    <reaction evidence="12">
        <text>L-isoleucine + 2-oxoglutarate = (S)-3-methyl-2-oxopentanoate + L-glutamate</text>
        <dbReference type="Rhea" id="RHEA:24801"/>
        <dbReference type="ChEBI" id="CHEBI:16810"/>
        <dbReference type="ChEBI" id="CHEBI:29985"/>
        <dbReference type="ChEBI" id="CHEBI:35146"/>
        <dbReference type="ChEBI" id="CHEBI:58045"/>
        <dbReference type="EC" id="2.6.1.42"/>
    </reaction>
</comment>
<dbReference type="Pfam" id="PF01063">
    <property type="entry name" value="Aminotran_4"/>
    <property type="match status" value="1"/>
</dbReference>
<evidence type="ECO:0000256" key="1">
    <source>
        <dbReference type="ARBA" id="ARBA00001933"/>
    </source>
</evidence>
<dbReference type="FunFam" id="3.20.10.10:FF:000002">
    <property type="entry name" value="D-alanine aminotransferase"/>
    <property type="match status" value="1"/>
</dbReference>
<dbReference type="InterPro" id="IPR018300">
    <property type="entry name" value="Aminotrans_IV_CS"/>
</dbReference>
<dbReference type="EMBL" id="VUOA01000045">
    <property type="protein sequence ID" value="KAA2234691.1"/>
    <property type="molecule type" value="Genomic_DNA"/>
</dbReference>
<evidence type="ECO:0000256" key="7">
    <source>
        <dbReference type="ARBA" id="ARBA00013053"/>
    </source>
</evidence>
<evidence type="ECO:0000256" key="11">
    <source>
        <dbReference type="ARBA" id="ARBA00048212"/>
    </source>
</evidence>
<dbReference type="EC" id="2.6.1.42" evidence="7"/>
<proteinExistence type="inferred from homology"/>
<dbReference type="Gene3D" id="3.30.470.10">
    <property type="match status" value="1"/>
</dbReference>
<dbReference type="SUPFAM" id="SSF56752">
    <property type="entry name" value="D-aminoacid aminotransferase-like PLP-dependent enzymes"/>
    <property type="match status" value="1"/>
</dbReference>
<evidence type="ECO:0000313" key="17">
    <source>
        <dbReference type="Proteomes" id="UP000323142"/>
    </source>
</evidence>
<evidence type="ECO:0000256" key="14">
    <source>
        <dbReference type="RuleBase" id="RU004106"/>
    </source>
</evidence>
<dbReference type="NCBIfam" id="NF009896">
    <property type="entry name" value="PRK13356.1"/>
    <property type="match status" value="1"/>
</dbReference>
<dbReference type="GO" id="GO:0005829">
    <property type="term" value="C:cytosol"/>
    <property type="evidence" value="ECO:0007669"/>
    <property type="project" value="TreeGrafter"/>
</dbReference>
<keyword evidence="10" id="KW-0028">Amino-acid biosynthesis</keyword>
<evidence type="ECO:0000256" key="13">
    <source>
        <dbReference type="ARBA" id="ARBA00049229"/>
    </source>
</evidence>
<dbReference type="Proteomes" id="UP000323142">
    <property type="component" value="Unassembled WGS sequence"/>
</dbReference>
<keyword evidence="9 15" id="KW-0663">Pyridoxal phosphate</keyword>
<comment type="catalytic activity">
    <reaction evidence="13">
        <text>L-leucine + 2-oxoglutarate = 4-methyl-2-oxopentanoate + L-glutamate</text>
        <dbReference type="Rhea" id="RHEA:18321"/>
        <dbReference type="ChEBI" id="CHEBI:16810"/>
        <dbReference type="ChEBI" id="CHEBI:17865"/>
        <dbReference type="ChEBI" id="CHEBI:29985"/>
        <dbReference type="ChEBI" id="CHEBI:57427"/>
        <dbReference type="EC" id="2.6.1.42"/>
    </reaction>
</comment>
<evidence type="ECO:0000256" key="4">
    <source>
        <dbReference type="ARBA" id="ARBA00004931"/>
    </source>
</evidence>
<dbReference type="PANTHER" id="PTHR42743:SF11">
    <property type="entry name" value="AMINODEOXYCHORISMATE LYASE"/>
    <property type="match status" value="1"/>
</dbReference>
<comment type="function">
    <text evidence="2">Acts on leucine, isoleucine and valine.</text>
</comment>
<dbReference type="GO" id="GO:0008652">
    <property type="term" value="P:amino acid biosynthetic process"/>
    <property type="evidence" value="ECO:0007669"/>
    <property type="project" value="UniProtKB-ARBA"/>
</dbReference>
<dbReference type="InterPro" id="IPR050571">
    <property type="entry name" value="Class-IV_PLP-Dep_Aminotrnsfr"/>
</dbReference>
<dbReference type="InterPro" id="IPR036038">
    <property type="entry name" value="Aminotransferase-like"/>
</dbReference>
<evidence type="ECO:0000256" key="2">
    <source>
        <dbReference type="ARBA" id="ARBA00003109"/>
    </source>
</evidence>
<dbReference type="PANTHER" id="PTHR42743">
    <property type="entry name" value="AMINO-ACID AMINOTRANSFERASE"/>
    <property type="match status" value="1"/>
</dbReference>
<reference evidence="16 17" key="2">
    <citation type="submission" date="2019-09" db="EMBL/GenBank/DDBJ databases">
        <authorList>
            <person name="Jin C."/>
        </authorList>
    </citation>
    <scope>NUCLEOTIDE SEQUENCE [LARGE SCALE GENOMIC DNA]</scope>
    <source>
        <strain evidence="16 17">BN140002</strain>
    </source>
</reference>
<sequence length="314" mass="34049">MSPPLTRGRPARSCGRNADPTEDALAWYSQTWTWVDGAWHEGNPPLMGPRTHASWLGSTVFDGARIFEGVAPDLDRHAARVNRSALGLGLKPTMAPEQIVALALEGAKRFSPDAALYVKPMYWAEADGIATITADPDSTRFALCLFEAPMPVPGGLSISKSPFRRPTLESMPTDTKAGCLYPNNARVMREAKARGFDNALVCDALGNVAETGTSNVFMARDGVVHTPAANGTFLNGITRQRVVSLLRDAGVTVAESTLTYEDFAAADEIFISGNYSKVMPVLRIDSRDLQAGPFYRKARELYWAFAHDKAARAA</sequence>
<comment type="pathway">
    <text evidence="4">Amino-acid biosynthesis; L-valine biosynthesis; L-valine from pyruvate: step 4/4.</text>
</comment>
<protein>
    <recommendedName>
        <fullName evidence="8">Probable branched-chain-amino-acid aminotransferase</fullName>
        <ecNumber evidence="7">2.6.1.42</ecNumber>
    </recommendedName>
</protein>
<evidence type="ECO:0000256" key="12">
    <source>
        <dbReference type="ARBA" id="ARBA00048798"/>
    </source>
</evidence>
<dbReference type="PROSITE" id="PS00770">
    <property type="entry name" value="AA_TRANSFER_CLASS_4"/>
    <property type="match status" value="1"/>
</dbReference>
<dbReference type="GO" id="GO:0052655">
    <property type="term" value="F:L-valine-2-oxoglutarate transaminase activity"/>
    <property type="evidence" value="ECO:0007669"/>
    <property type="project" value="RHEA"/>
</dbReference>
<comment type="pathway">
    <text evidence="3">Amino-acid biosynthesis; L-isoleucine biosynthesis; L-isoleucine from 2-oxobutanoate: step 4/4.</text>
</comment>
<evidence type="ECO:0000256" key="6">
    <source>
        <dbReference type="ARBA" id="ARBA00009320"/>
    </source>
</evidence>
<evidence type="ECO:0000256" key="10">
    <source>
        <dbReference type="ARBA" id="ARBA00023304"/>
    </source>
</evidence>
<comment type="caution">
    <text evidence="16">The sequence shown here is derived from an EMBL/GenBank/DDBJ whole genome shotgun (WGS) entry which is preliminary data.</text>
</comment>
<evidence type="ECO:0000256" key="9">
    <source>
        <dbReference type="ARBA" id="ARBA00022898"/>
    </source>
</evidence>
<comment type="pathway">
    <text evidence="5">Amino-acid biosynthesis; L-leucine biosynthesis; L-leucine from 3-methyl-2-oxobutanoate: step 4/4.</text>
</comment>
<name>A0A5B2V6W4_9HYPH</name>
<dbReference type="GO" id="GO:0009082">
    <property type="term" value="P:branched-chain amino acid biosynthetic process"/>
    <property type="evidence" value="ECO:0007669"/>
    <property type="project" value="UniProtKB-KW"/>
</dbReference>
<dbReference type="InterPro" id="IPR043131">
    <property type="entry name" value="BCAT-like_N"/>
</dbReference>
<evidence type="ECO:0000256" key="15">
    <source>
        <dbReference type="RuleBase" id="RU004516"/>
    </source>
</evidence>
<evidence type="ECO:0000256" key="8">
    <source>
        <dbReference type="ARBA" id="ARBA00014472"/>
    </source>
</evidence>